<dbReference type="SUPFAM" id="SSF82714">
    <property type="entry name" value="Multidrug efflux transporter AcrB TolC docking domain, DN and DC subdomains"/>
    <property type="match status" value="2"/>
</dbReference>
<feature type="transmembrane region" description="Helical" evidence="1">
    <location>
        <begin position="359"/>
        <end position="377"/>
    </location>
</feature>
<reference evidence="2 3" key="1">
    <citation type="submission" date="2017-08" db="EMBL/GenBank/DDBJ databases">
        <title>Infants hospitalized years apart are colonized by the same room-sourced microbial strains.</title>
        <authorList>
            <person name="Brooks B."/>
            <person name="Olm M.R."/>
            <person name="Firek B.A."/>
            <person name="Baker R."/>
            <person name="Thomas B.C."/>
            <person name="Morowitz M.J."/>
            <person name="Banfield J.F."/>
        </authorList>
    </citation>
    <scope>NUCLEOTIDE SEQUENCE [LARGE SCALE GENOMIC DNA]</scope>
    <source>
        <strain evidence="2">S2_003_000_R2_14</strain>
    </source>
</reference>
<feature type="transmembrane region" description="Helical" evidence="1">
    <location>
        <begin position="458"/>
        <end position="477"/>
    </location>
</feature>
<dbReference type="GO" id="GO:0005886">
    <property type="term" value="C:plasma membrane"/>
    <property type="evidence" value="ECO:0007669"/>
    <property type="project" value="TreeGrafter"/>
</dbReference>
<name>A0A2W5VB86_9BACT</name>
<feature type="transmembrane region" description="Helical" evidence="1">
    <location>
        <begin position="334"/>
        <end position="353"/>
    </location>
</feature>
<sequence length="1056" mass="112880">MWLVRLALSRPYTFVVLALLLVIGGVNVIRRTPTDLFPNVDIPVINAVWSYQGLSAQQMEQQITLFSEFSLAGNVSGIKKIESTSFDGVAVIRMELHEGEDVGAATAQVTAASQTILRRMPPGTQPPVIVRSSATSVPILQIAATSDTASEAEIFDFVNLRVRSAMSAVRGTRFPLPMGGKTRQIVVDVEPEQLKARGLSVNEVATAVAQQNLTLPTGSAKLGDTEFRVSTNASPEVIDSINELPIRLRDGSVLRVRDVAFAHDGFAPQTTIARYDGNRAVVLSVLKTGDASTIAVANDVKNMLPALQASAPPGLKLTLLADESQFVVRSIESLLMEGLIATLLTATMILVFLGSWRSTLIIFISIPLSILSTLVVMRAMGHTINTMVLGGLALAVGILVDDATVEIENIHRNLAMGKPLTRAILDGARQVAVPAFVAALSIALVFAAVFFLEGPAKYLFVPMGLAVGLSVLSSYLLSRTIVPTLVKYLIANEQHGGDGWFARFHHGFEARFEKFRLGYVALLEKALAHRGLVLVLFGAAVAFAGALATRVGEDFFPRVDGGQLRLHVSAPAGTRLEETERHFARVEDAVRELVPPDELELLLAQIGLPSGYSLAVSDSTNTSSSDGELLVRFRPHRTKSTTEYQQLLREQLAERFPELSFYFAPGDIVTQVINFGLPSPISVQLTGQKRVDTLAAARKVVAQLQHVPGIVDVRLHQVLDAPRLHLDVDRQRAASVGLSLRDVANDVLLTVSSSAQVAPNFWTDPVTLNSYPVVVQTPEVRVDSVDALSGLGLSTPRGVQLLGDLATLERKTTPVFTSHVEVQPTYEVRADVAWLDLGSVAGAVEKIADDVRPTLPPGSKIFVRGQVDGMRQAFGGLFVGLALAVLLVYGLMVINFQSWLDPFVMLLALPGAAVGIVVALFLTGTTFSVSSLMGAVMSIGVATANSTLLVSFANEARLAGNLSAIEAALEAGRTRLRPVIMTAMAMVLGMAPMALNHGEGGEQNAALARAVIGGLFGATTATLFLVPVMYSVLKRKVTVTEIDPDLAAPEPMSEGA</sequence>
<dbReference type="InterPro" id="IPR001036">
    <property type="entry name" value="Acrflvin-R"/>
</dbReference>
<feature type="transmembrane region" description="Helical" evidence="1">
    <location>
        <begin position="873"/>
        <end position="896"/>
    </location>
</feature>
<dbReference type="PANTHER" id="PTHR32063:SF8">
    <property type="entry name" value="CATION EFFLUX PROTEIN"/>
    <property type="match status" value="1"/>
</dbReference>
<organism evidence="2 3">
    <name type="scientific">Archangium gephyra</name>
    <dbReference type="NCBI Taxonomy" id="48"/>
    <lineage>
        <taxon>Bacteria</taxon>
        <taxon>Pseudomonadati</taxon>
        <taxon>Myxococcota</taxon>
        <taxon>Myxococcia</taxon>
        <taxon>Myxococcales</taxon>
        <taxon>Cystobacterineae</taxon>
        <taxon>Archangiaceae</taxon>
        <taxon>Archangium</taxon>
    </lineage>
</organism>
<feature type="transmembrane region" description="Helical" evidence="1">
    <location>
        <begin position="903"/>
        <end position="923"/>
    </location>
</feature>
<evidence type="ECO:0000313" key="3">
    <source>
        <dbReference type="Proteomes" id="UP000249061"/>
    </source>
</evidence>
<feature type="transmembrane region" description="Helical" evidence="1">
    <location>
        <begin position="974"/>
        <end position="995"/>
    </location>
</feature>
<accession>A0A2W5VB86</accession>
<dbReference type="PRINTS" id="PR00702">
    <property type="entry name" value="ACRIFLAVINRP"/>
</dbReference>
<feature type="transmembrane region" description="Helical" evidence="1">
    <location>
        <begin position="929"/>
        <end position="953"/>
    </location>
</feature>
<keyword evidence="1" id="KW-1133">Transmembrane helix</keyword>
<dbReference type="AlphaFoldDB" id="A0A2W5VB86"/>
<feature type="transmembrane region" description="Helical" evidence="1">
    <location>
        <begin position="431"/>
        <end position="452"/>
    </location>
</feature>
<dbReference type="SUPFAM" id="SSF82866">
    <property type="entry name" value="Multidrug efflux transporter AcrB transmembrane domain"/>
    <property type="match status" value="2"/>
</dbReference>
<dbReference type="PANTHER" id="PTHR32063">
    <property type="match status" value="1"/>
</dbReference>
<dbReference type="Gene3D" id="3.30.70.1430">
    <property type="entry name" value="Multidrug efflux transporter AcrB pore domain"/>
    <property type="match status" value="2"/>
</dbReference>
<evidence type="ECO:0000256" key="1">
    <source>
        <dbReference type="SAM" id="Phobius"/>
    </source>
</evidence>
<proteinExistence type="predicted"/>
<dbReference type="Gene3D" id="3.30.70.1320">
    <property type="entry name" value="Multidrug efflux transporter AcrB pore domain like"/>
    <property type="match status" value="1"/>
</dbReference>
<dbReference type="Gene3D" id="3.30.70.1440">
    <property type="entry name" value="Multidrug efflux transporter AcrB pore domain"/>
    <property type="match status" value="1"/>
</dbReference>
<dbReference type="GO" id="GO:0042910">
    <property type="term" value="F:xenobiotic transmembrane transporter activity"/>
    <property type="evidence" value="ECO:0007669"/>
    <property type="project" value="TreeGrafter"/>
</dbReference>
<dbReference type="Pfam" id="PF00873">
    <property type="entry name" value="ACR_tran"/>
    <property type="match status" value="1"/>
</dbReference>
<feature type="transmembrane region" description="Helical" evidence="1">
    <location>
        <begin position="12"/>
        <end position="29"/>
    </location>
</feature>
<protein>
    <submittedName>
        <fullName evidence="2">RND transporter</fullName>
    </submittedName>
</protein>
<feature type="transmembrane region" description="Helical" evidence="1">
    <location>
        <begin position="531"/>
        <end position="548"/>
    </location>
</feature>
<feature type="transmembrane region" description="Helical" evidence="1">
    <location>
        <begin position="1007"/>
        <end position="1026"/>
    </location>
</feature>
<comment type="caution">
    <text evidence="2">The sequence shown here is derived from an EMBL/GenBank/DDBJ whole genome shotgun (WGS) entry which is preliminary data.</text>
</comment>
<evidence type="ECO:0000313" key="2">
    <source>
        <dbReference type="EMBL" id="PZR07431.1"/>
    </source>
</evidence>
<dbReference type="SUPFAM" id="SSF82693">
    <property type="entry name" value="Multidrug efflux transporter AcrB pore domain, PN1, PN2, PC1 and PC2 subdomains"/>
    <property type="match status" value="2"/>
</dbReference>
<keyword evidence="1" id="KW-0812">Transmembrane</keyword>
<dbReference type="EMBL" id="QFQP01000031">
    <property type="protein sequence ID" value="PZR07431.1"/>
    <property type="molecule type" value="Genomic_DNA"/>
</dbReference>
<dbReference type="Proteomes" id="UP000249061">
    <property type="component" value="Unassembled WGS sequence"/>
</dbReference>
<keyword evidence="1" id="KW-0472">Membrane</keyword>
<dbReference type="Gene3D" id="3.30.2090.10">
    <property type="entry name" value="Multidrug efflux transporter AcrB TolC docking domain, DN and DC subdomains"/>
    <property type="match status" value="2"/>
</dbReference>
<dbReference type="Gene3D" id="1.20.1640.10">
    <property type="entry name" value="Multidrug efflux transporter AcrB transmembrane domain"/>
    <property type="match status" value="2"/>
</dbReference>
<dbReference type="InterPro" id="IPR027463">
    <property type="entry name" value="AcrB_DN_DC_subdom"/>
</dbReference>
<gene>
    <name evidence="2" type="ORF">DI536_27655</name>
</gene>